<protein>
    <recommendedName>
        <fullName evidence="6">Serine acetyltransferase</fullName>
    </recommendedName>
</protein>
<sequence>MINAYYFYKIAHKLYLWKVPLLPSLIKLSIFLLFNSNIPFQCIIGKGTKFGYGGIGVVIHKRCEIGRNCSIGTNVTIGGKSPHYDVPKIGNNVYMATGSKILGPITVGDNVIIGANAVVVKNIPDNCTVAGVPAKIIKNG</sequence>
<dbReference type="EMBL" id="JAIUJR010000001">
    <property type="protein sequence ID" value="MCA0131301.1"/>
    <property type="molecule type" value="Genomic_DNA"/>
</dbReference>
<dbReference type="InterPro" id="IPR045304">
    <property type="entry name" value="LbH_SAT"/>
</dbReference>
<keyword evidence="3" id="KW-0012">Acyltransferase</keyword>
<accession>A0ABS7XQI3</accession>
<dbReference type="Gene3D" id="2.160.10.10">
    <property type="entry name" value="Hexapeptide repeat proteins"/>
    <property type="match status" value="1"/>
</dbReference>
<comment type="similarity">
    <text evidence="1">Belongs to the transferase hexapeptide repeat family.</text>
</comment>
<evidence type="ECO:0000256" key="3">
    <source>
        <dbReference type="ARBA" id="ARBA00023315"/>
    </source>
</evidence>
<dbReference type="CDD" id="cd03354">
    <property type="entry name" value="LbH_SAT"/>
    <property type="match status" value="1"/>
</dbReference>
<evidence type="ECO:0000256" key="1">
    <source>
        <dbReference type="ARBA" id="ARBA00007274"/>
    </source>
</evidence>
<evidence type="ECO:0000313" key="5">
    <source>
        <dbReference type="Proteomes" id="UP001198901"/>
    </source>
</evidence>
<name>A0ABS7XQI3_9FLAO</name>
<comment type="caution">
    <text evidence="4">The sequence shown here is derived from an EMBL/GenBank/DDBJ whole genome shotgun (WGS) entry which is preliminary data.</text>
</comment>
<evidence type="ECO:0000313" key="4">
    <source>
        <dbReference type="EMBL" id="MCA0131301.1"/>
    </source>
</evidence>
<organism evidence="4 5">
    <name type="scientific">Winogradskyella alexanderae</name>
    <dbReference type="NCBI Taxonomy" id="2877123"/>
    <lineage>
        <taxon>Bacteria</taxon>
        <taxon>Pseudomonadati</taxon>
        <taxon>Bacteroidota</taxon>
        <taxon>Flavobacteriia</taxon>
        <taxon>Flavobacteriales</taxon>
        <taxon>Flavobacteriaceae</taxon>
        <taxon>Winogradskyella</taxon>
    </lineage>
</organism>
<dbReference type="SUPFAM" id="SSF51161">
    <property type="entry name" value="Trimeric LpxA-like enzymes"/>
    <property type="match status" value="1"/>
</dbReference>
<dbReference type="Proteomes" id="UP001198901">
    <property type="component" value="Unassembled WGS sequence"/>
</dbReference>
<dbReference type="InterPro" id="IPR001451">
    <property type="entry name" value="Hexapep"/>
</dbReference>
<dbReference type="PIRSF" id="PIRSF000441">
    <property type="entry name" value="CysE"/>
    <property type="match status" value="1"/>
</dbReference>
<dbReference type="InterPro" id="IPR011004">
    <property type="entry name" value="Trimer_LpxA-like_sf"/>
</dbReference>
<dbReference type="RefSeq" id="WP_224524811.1">
    <property type="nucleotide sequence ID" value="NZ_JAIUJR010000001.1"/>
</dbReference>
<evidence type="ECO:0008006" key="6">
    <source>
        <dbReference type="Google" id="ProtNLM"/>
    </source>
</evidence>
<keyword evidence="5" id="KW-1185">Reference proteome</keyword>
<dbReference type="Pfam" id="PF00132">
    <property type="entry name" value="Hexapep"/>
    <property type="match status" value="1"/>
</dbReference>
<keyword evidence="2" id="KW-0808">Transferase</keyword>
<dbReference type="InterPro" id="IPR005881">
    <property type="entry name" value="Ser_O-AcTrfase"/>
</dbReference>
<reference evidence="5" key="1">
    <citation type="submission" date="2023-07" db="EMBL/GenBank/DDBJ databases">
        <authorList>
            <person name="Yue Y."/>
        </authorList>
    </citation>
    <scope>NUCLEOTIDE SEQUENCE [LARGE SCALE GENOMIC DNA]</scope>
    <source>
        <strain evidence="5">D23</strain>
    </source>
</reference>
<proteinExistence type="inferred from homology"/>
<gene>
    <name evidence="4" type="ORF">LBU54_01805</name>
</gene>
<evidence type="ECO:0000256" key="2">
    <source>
        <dbReference type="ARBA" id="ARBA00022679"/>
    </source>
</evidence>
<dbReference type="PANTHER" id="PTHR42811">
    <property type="entry name" value="SERINE ACETYLTRANSFERASE"/>
    <property type="match status" value="1"/>
</dbReference>